<evidence type="ECO:0000256" key="3">
    <source>
        <dbReference type="SAM" id="MobiDB-lite"/>
    </source>
</evidence>
<keyword evidence="5" id="KW-1185">Reference proteome</keyword>
<name>A0A4S2KTU5_9HYME</name>
<evidence type="ECO:0000313" key="5">
    <source>
        <dbReference type="Proteomes" id="UP000310200"/>
    </source>
</evidence>
<dbReference type="AlphaFoldDB" id="A0A4S2KTU5"/>
<gene>
    <name evidence="4" type="ORF">DBV15_00600</name>
</gene>
<protein>
    <submittedName>
        <fullName evidence="4">Homeobox protein cut-like protein</fullName>
    </submittedName>
</protein>
<comment type="caution">
    <text evidence="4">The sequence shown here is derived from an EMBL/GenBank/DDBJ whole genome shotgun (WGS) entry which is preliminary data.</text>
</comment>
<organism evidence="4 5">
    <name type="scientific">Temnothorax longispinosus</name>
    <dbReference type="NCBI Taxonomy" id="300112"/>
    <lineage>
        <taxon>Eukaryota</taxon>
        <taxon>Metazoa</taxon>
        <taxon>Ecdysozoa</taxon>
        <taxon>Arthropoda</taxon>
        <taxon>Hexapoda</taxon>
        <taxon>Insecta</taxon>
        <taxon>Pterygota</taxon>
        <taxon>Neoptera</taxon>
        <taxon>Endopterygota</taxon>
        <taxon>Hymenoptera</taxon>
        <taxon>Apocrita</taxon>
        <taxon>Aculeata</taxon>
        <taxon>Formicoidea</taxon>
        <taxon>Formicidae</taxon>
        <taxon>Myrmicinae</taxon>
        <taxon>Temnothorax</taxon>
    </lineage>
</organism>
<reference evidence="4 5" key="1">
    <citation type="journal article" date="2019" name="Philos. Trans. R. Soc. Lond., B, Biol. Sci.">
        <title>Ant behaviour and brain gene expression of defending hosts depend on the ecological success of the intruding social parasite.</title>
        <authorList>
            <person name="Kaur R."/>
            <person name="Stoldt M."/>
            <person name="Jongepier E."/>
            <person name="Feldmeyer B."/>
            <person name="Menzel F."/>
            <person name="Bornberg-Bauer E."/>
            <person name="Foitzik S."/>
        </authorList>
    </citation>
    <scope>NUCLEOTIDE SEQUENCE [LARGE SCALE GENOMIC DNA]</scope>
    <source>
        <tissue evidence="4">Whole body</tissue>
    </source>
</reference>
<accession>A0A4S2KTU5</accession>
<dbReference type="GO" id="GO:0005634">
    <property type="term" value="C:nucleus"/>
    <property type="evidence" value="ECO:0007669"/>
    <property type="project" value="TreeGrafter"/>
</dbReference>
<feature type="coiled-coil region" evidence="2">
    <location>
        <begin position="102"/>
        <end position="158"/>
    </location>
</feature>
<feature type="region of interest" description="Disordered" evidence="3">
    <location>
        <begin position="1"/>
        <end position="21"/>
    </location>
</feature>
<dbReference type="Proteomes" id="UP000310200">
    <property type="component" value="Unassembled WGS sequence"/>
</dbReference>
<evidence type="ECO:0000313" key="4">
    <source>
        <dbReference type="EMBL" id="TGZ52986.1"/>
    </source>
</evidence>
<sequence length="248" mass="28115">MSSDSPSHPRRHTSRPSIKPRLFLLQLTPTSPPRLDAFVLGAARWSLPPTLVTKETESRVDRPLSHNAKRKGKLNKNIESLKLLVSSLLGSVPDKRCSRRIAKEGEELINQLVEEVSRLQQSLQRLQETSAQATARLEEELEVRRQHINRLESKLERQRDYDDLKREISVLRSVDLSQIPTGEPGKSLEHLLMERFKALQQAENLKPSNTPDALGSHVESFCSQPCDIPHSDICDKHVIGQRTASYLT</sequence>
<evidence type="ECO:0000256" key="2">
    <source>
        <dbReference type="SAM" id="Coils"/>
    </source>
</evidence>
<dbReference type="PANTHER" id="PTHR14043:SF2">
    <property type="entry name" value="HOMEOBOX PROTEIN CUT"/>
    <property type="match status" value="1"/>
</dbReference>
<evidence type="ECO:0000256" key="1">
    <source>
        <dbReference type="ARBA" id="ARBA00023054"/>
    </source>
</evidence>
<dbReference type="GO" id="GO:0000981">
    <property type="term" value="F:DNA-binding transcription factor activity, RNA polymerase II-specific"/>
    <property type="evidence" value="ECO:0007669"/>
    <property type="project" value="TreeGrafter"/>
</dbReference>
<proteinExistence type="predicted"/>
<dbReference type="GO" id="GO:0000977">
    <property type="term" value="F:RNA polymerase II transcription regulatory region sequence-specific DNA binding"/>
    <property type="evidence" value="ECO:0007669"/>
    <property type="project" value="TreeGrafter"/>
</dbReference>
<keyword evidence="1 2" id="KW-0175">Coiled coil</keyword>
<dbReference type="EMBL" id="QBLH01001127">
    <property type="protein sequence ID" value="TGZ52986.1"/>
    <property type="molecule type" value="Genomic_DNA"/>
</dbReference>
<keyword evidence="4" id="KW-0238">DNA-binding</keyword>
<keyword evidence="4" id="KW-0371">Homeobox</keyword>
<dbReference type="STRING" id="300112.A0A4S2KTU5"/>
<dbReference type="PANTHER" id="PTHR14043">
    <property type="entry name" value="CCAAT DISPLACEMENT PROTEIN-RELATED"/>
    <property type="match status" value="1"/>
</dbReference>